<dbReference type="Gene3D" id="3.10.129.10">
    <property type="entry name" value="Hotdog Thioesterase"/>
    <property type="match status" value="1"/>
</dbReference>
<keyword evidence="1" id="KW-0378">Hydrolase</keyword>
<dbReference type="GO" id="GO:0016787">
    <property type="term" value="F:hydrolase activity"/>
    <property type="evidence" value="ECO:0007669"/>
    <property type="project" value="UniProtKB-KW"/>
</dbReference>
<keyword evidence="2" id="KW-1185">Reference proteome</keyword>
<protein>
    <submittedName>
        <fullName evidence="1">Acyl-CoA thioesterase</fullName>
        <ecNumber evidence="1">3.1.2.-</ecNumber>
    </submittedName>
</protein>
<dbReference type="SUPFAM" id="SSF54637">
    <property type="entry name" value="Thioesterase/thiol ester dehydrase-isomerase"/>
    <property type="match status" value="1"/>
</dbReference>
<dbReference type="CDD" id="cd00586">
    <property type="entry name" value="4HBT"/>
    <property type="match status" value="1"/>
</dbReference>
<gene>
    <name evidence="1" type="ORF">ACFOOQ_14830</name>
</gene>
<accession>A0ABV7VH64</accession>
<dbReference type="RefSeq" id="WP_379728041.1">
    <property type="nucleotide sequence ID" value="NZ_JBHRYJ010000003.1"/>
</dbReference>
<proteinExistence type="predicted"/>
<reference evidence="2" key="1">
    <citation type="journal article" date="2019" name="Int. J. Syst. Evol. Microbiol.">
        <title>The Global Catalogue of Microorganisms (GCM) 10K type strain sequencing project: providing services to taxonomists for standard genome sequencing and annotation.</title>
        <authorList>
            <consortium name="The Broad Institute Genomics Platform"/>
            <consortium name="The Broad Institute Genome Sequencing Center for Infectious Disease"/>
            <person name="Wu L."/>
            <person name="Ma J."/>
        </authorList>
    </citation>
    <scope>NUCLEOTIDE SEQUENCE [LARGE SCALE GENOMIC DNA]</scope>
    <source>
        <strain evidence="2">KCTC 42182</strain>
    </source>
</reference>
<dbReference type="InterPro" id="IPR029069">
    <property type="entry name" value="HotDog_dom_sf"/>
</dbReference>
<name>A0ABV7VH64_9PROT</name>
<organism evidence="1 2">
    <name type="scientific">Ferrovibrio xuzhouensis</name>
    <dbReference type="NCBI Taxonomy" id="1576914"/>
    <lineage>
        <taxon>Bacteria</taxon>
        <taxon>Pseudomonadati</taxon>
        <taxon>Pseudomonadota</taxon>
        <taxon>Alphaproteobacteria</taxon>
        <taxon>Rhodospirillales</taxon>
        <taxon>Rhodospirillaceae</taxon>
        <taxon>Ferrovibrio</taxon>
    </lineage>
</organism>
<sequence length="153" mass="16953">MSALPIPYTVRRTVKWGECDPAGIVYTPRFLDWIIEAAEGFFADVIGVDWFHLNQRDGLGSPSVSTRIDFHKPIKHGEPFAIEVLVRKLSRSTITYAMRGRNGAGELCFSAELVSCIIDNARMKSVSIPDPMRAKIIAYQAATAALLEGETRP</sequence>
<comment type="caution">
    <text evidence="1">The sequence shown here is derived from an EMBL/GenBank/DDBJ whole genome shotgun (WGS) entry which is preliminary data.</text>
</comment>
<dbReference type="EMBL" id="JBHRYJ010000003">
    <property type="protein sequence ID" value="MFC3676830.1"/>
    <property type="molecule type" value="Genomic_DNA"/>
</dbReference>
<evidence type="ECO:0000313" key="2">
    <source>
        <dbReference type="Proteomes" id="UP001595711"/>
    </source>
</evidence>
<dbReference type="EC" id="3.1.2.-" evidence="1"/>
<evidence type="ECO:0000313" key="1">
    <source>
        <dbReference type="EMBL" id="MFC3676830.1"/>
    </source>
</evidence>
<dbReference type="Proteomes" id="UP001595711">
    <property type="component" value="Unassembled WGS sequence"/>
</dbReference>
<dbReference type="Pfam" id="PF13279">
    <property type="entry name" value="4HBT_2"/>
    <property type="match status" value="1"/>
</dbReference>